<keyword evidence="3" id="KW-0436">Ligase</keyword>
<dbReference type="PRINTS" id="PR00981">
    <property type="entry name" value="TRNASYNTHSER"/>
</dbReference>
<evidence type="ECO:0000313" key="9">
    <source>
        <dbReference type="EMBL" id="CAK8675327.1"/>
    </source>
</evidence>
<dbReference type="Proteomes" id="UP001642483">
    <property type="component" value="Unassembled WGS sequence"/>
</dbReference>
<gene>
    <name evidence="9" type="ORF">CVLEPA_LOCUS4906</name>
</gene>
<evidence type="ECO:0000313" key="10">
    <source>
        <dbReference type="Proteomes" id="UP001642483"/>
    </source>
</evidence>
<sequence length="579" mass="66467">MDIKRYLPRQHYLLDKALYCKIFKPTFSTIKRKSEGCLCTSFKFCYNHNALGSSQGYSKQAHSQKDSLQRMKMFLKEYPDIFADINEKFAMPYINLINVLQPMTNDNDFYAPEPTVSALYNFYASGEIHKPAIDMDYISKNKSEVEENMKCRKTEIVNLDDVVGLHERIVQIENQINSLKSKKKADDDGQQCDEKYSKFINMSCPPKDTKQLRILSSIFMWLRKELEKQYLLKALGIPNKTHYETPILEEVVLETVGEKPFFDYPVYDHIIIANRLKIMRQQRMANIAGHRNYFLYGAGSELEQAIVRFIVERLRKESFTFISAPNIMKDAVFEGSGLVSKKMHTMIYNVANYGHGNFCLAGTSEVPLCGFFSSHAISEKELPLKVCSVSTCYRKETGSRLDPKGLFRVHQFMKVEMFGLTANETGEESNDLLQEFVSIQKALYADLDLHFKVVNMPASDLGLPACRKIDIEAWFPGRNKYDEISSASNCTDFQSRRLHILYKTNGQYKFTHTINATAGAVPRLIVALLENGQQPNKEVLLPECLHSYMNGKMKLSKEKCKSLEYIGIDQSKKKQIKLS</sequence>
<evidence type="ECO:0000256" key="6">
    <source>
        <dbReference type="ARBA" id="ARBA00023146"/>
    </source>
</evidence>
<dbReference type="Gene3D" id="3.30.930.10">
    <property type="entry name" value="Bira Bifunctional Protein, Domain 2"/>
    <property type="match status" value="1"/>
</dbReference>
<evidence type="ECO:0000256" key="3">
    <source>
        <dbReference type="ARBA" id="ARBA00022598"/>
    </source>
</evidence>
<comment type="similarity">
    <text evidence="1">Belongs to the class-II aminoacyl-tRNA synthetase family. Type-1 seryl-tRNA synthetase subfamily.</text>
</comment>
<dbReference type="PANTHER" id="PTHR11778">
    <property type="entry name" value="SERYL-TRNA SYNTHETASE"/>
    <property type="match status" value="1"/>
</dbReference>
<evidence type="ECO:0000256" key="5">
    <source>
        <dbReference type="ARBA" id="ARBA00022840"/>
    </source>
</evidence>
<keyword evidence="4" id="KW-0547">Nucleotide-binding</keyword>
<evidence type="ECO:0000259" key="8">
    <source>
        <dbReference type="PROSITE" id="PS50862"/>
    </source>
</evidence>
<evidence type="ECO:0000256" key="2">
    <source>
        <dbReference type="ARBA" id="ARBA00012840"/>
    </source>
</evidence>
<evidence type="ECO:0000256" key="1">
    <source>
        <dbReference type="ARBA" id="ARBA00010728"/>
    </source>
</evidence>
<protein>
    <recommendedName>
        <fullName evidence="2">serine--tRNA ligase</fullName>
        <ecNumber evidence="2">6.1.1.11</ecNumber>
    </recommendedName>
    <alternativeName>
        <fullName evidence="7">Seryl-tRNA synthetase</fullName>
    </alternativeName>
</protein>
<organism evidence="9 10">
    <name type="scientific">Clavelina lepadiformis</name>
    <name type="common">Light-bulb sea squirt</name>
    <name type="synonym">Ascidia lepadiformis</name>
    <dbReference type="NCBI Taxonomy" id="159417"/>
    <lineage>
        <taxon>Eukaryota</taxon>
        <taxon>Metazoa</taxon>
        <taxon>Chordata</taxon>
        <taxon>Tunicata</taxon>
        <taxon>Ascidiacea</taxon>
        <taxon>Aplousobranchia</taxon>
        <taxon>Clavelinidae</taxon>
        <taxon>Clavelina</taxon>
    </lineage>
</organism>
<evidence type="ECO:0000256" key="4">
    <source>
        <dbReference type="ARBA" id="ARBA00022741"/>
    </source>
</evidence>
<keyword evidence="5" id="KW-0067">ATP-binding</keyword>
<dbReference type="Pfam" id="PF00587">
    <property type="entry name" value="tRNA-synt_2b"/>
    <property type="match status" value="1"/>
</dbReference>
<proteinExistence type="inferred from homology"/>
<evidence type="ECO:0000256" key="7">
    <source>
        <dbReference type="ARBA" id="ARBA00031113"/>
    </source>
</evidence>
<reference evidence="9 10" key="1">
    <citation type="submission" date="2024-02" db="EMBL/GenBank/DDBJ databases">
        <authorList>
            <person name="Daric V."/>
            <person name="Darras S."/>
        </authorList>
    </citation>
    <scope>NUCLEOTIDE SEQUENCE [LARGE SCALE GENOMIC DNA]</scope>
</reference>
<name>A0ABP0F6L2_CLALP</name>
<dbReference type="InterPro" id="IPR002314">
    <property type="entry name" value="aa-tRNA-synt_IIb"/>
</dbReference>
<dbReference type="SUPFAM" id="SSF55681">
    <property type="entry name" value="Class II aaRS and biotin synthetases"/>
    <property type="match status" value="1"/>
</dbReference>
<dbReference type="InterPro" id="IPR045864">
    <property type="entry name" value="aa-tRNA-synth_II/BPL/LPL"/>
</dbReference>
<dbReference type="EMBL" id="CAWYQH010000013">
    <property type="protein sequence ID" value="CAK8675327.1"/>
    <property type="molecule type" value="Genomic_DNA"/>
</dbReference>
<dbReference type="InterPro" id="IPR006195">
    <property type="entry name" value="aa-tRNA-synth_II"/>
</dbReference>
<dbReference type="EC" id="6.1.1.11" evidence="2"/>
<keyword evidence="6" id="KW-0030">Aminoacyl-tRNA synthetase</keyword>
<accession>A0ABP0F6L2</accession>
<comment type="caution">
    <text evidence="9">The sequence shown here is derived from an EMBL/GenBank/DDBJ whole genome shotgun (WGS) entry which is preliminary data.</text>
</comment>
<dbReference type="InterPro" id="IPR002317">
    <property type="entry name" value="Ser-tRNA-ligase_type_1"/>
</dbReference>
<keyword evidence="10" id="KW-1185">Reference proteome</keyword>
<dbReference type="NCBIfam" id="TIGR00414">
    <property type="entry name" value="serS"/>
    <property type="match status" value="1"/>
</dbReference>
<feature type="domain" description="Aminoacyl-transfer RNA synthetases class-II family profile" evidence="8">
    <location>
        <begin position="268"/>
        <end position="542"/>
    </location>
</feature>
<dbReference type="PROSITE" id="PS50862">
    <property type="entry name" value="AA_TRNA_LIGASE_II"/>
    <property type="match status" value="1"/>
</dbReference>